<protein>
    <submittedName>
        <fullName evidence="2">Uncharacterized protein</fullName>
    </submittedName>
</protein>
<sequence>MSSVSASSTALVSLSLNGNIYRLPTSMVQPCVRMFTAMDRTFTNVASKQPETGLVWTYIPEAINRRRIYPSFLSLYADVDFYPVYGKGGISKPISASSSALTASASEDTLTDSRNASPTKPERGVQGPAAVPIMQQAEADTKATTSPTQGLCNDPEHSTTLNEMACALRQLDELKEANAKLTARVENLLPRWMSIKMTGLERDVAYLEKGVDALDLGLDTNGAASGARVAPAEVYIDEGTDCGDFVTDTDCAGDSPTNLITQEALRVKDEEPEMEVVAEDVSITDTDTAPLSAYLPPSAPFCTTTSPSQSLCTTATQTATAIYPSPSESKWSAFRARLGLWGLFGRGRVGI</sequence>
<reference evidence="2" key="1">
    <citation type="submission" date="2022-07" db="EMBL/GenBank/DDBJ databases">
        <title>The genome of Lyophyllum shimeji provides insight into the initial evolution of ectomycorrhizal fungal genome.</title>
        <authorList>
            <person name="Kobayashi Y."/>
            <person name="Shibata T."/>
            <person name="Hirakawa H."/>
            <person name="Shigenobu S."/>
            <person name="Nishiyama T."/>
            <person name="Yamada A."/>
            <person name="Hasebe M."/>
            <person name="Kawaguchi M."/>
        </authorList>
    </citation>
    <scope>NUCLEOTIDE SEQUENCE</scope>
    <source>
        <strain evidence="2">AT787</strain>
    </source>
</reference>
<organism evidence="2 3">
    <name type="scientific">Lyophyllum shimeji</name>
    <name type="common">Hon-shimeji</name>
    <name type="synonym">Tricholoma shimeji</name>
    <dbReference type="NCBI Taxonomy" id="47721"/>
    <lineage>
        <taxon>Eukaryota</taxon>
        <taxon>Fungi</taxon>
        <taxon>Dikarya</taxon>
        <taxon>Basidiomycota</taxon>
        <taxon>Agaricomycotina</taxon>
        <taxon>Agaricomycetes</taxon>
        <taxon>Agaricomycetidae</taxon>
        <taxon>Agaricales</taxon>
        <taxon>Tricholomatineae</taxon>
        <taxon>Lyophyllaceae</taxon>
        <taxon>Lyophyllum</taxon>
    </lineage>
</organism>
<dbReference type="Proteomes" id="UP001063166">
    <property type="component" value="Unassembled WGS sequence"/>
</dbReference>
<dbReference type="AlphaFoldDB" id="A0A9P3PSV3"/>
<dbReference type="EMBL" id="BRPK01000010">
    <property type="protein sequence ID" value="GLB41405.1"/>
    <property type="molecule type" value="Genomic_DNA"/>
</dbReference>
<accession>A0A9P3PSV3</accession>
<evidence type="ECO:0000256" key="1">
    <source>
        <dbReference type="SAM" id="MobiDB-lite"/>
    </source>
</evidence>
<name>A0A9P3PSV3_LYOSH</name>
<feature type="region of interest" description="Disordered" evidence="1">
    <location>
        <begin position="105"/>
        <end position="128"/>
    </location>
</feature>
<evidence type="ECO:0000313" key="2">
    <source>
        <dbReference type="EMBL" id="GLB41405.1"/>
    </source>
</evidence>
<proteinExistence type="predicted"/>
<evidence type="ECO:0000313" key="3">
    <source>
        <dbReference type="Proteomes" id="UP001063166"/>
    </source>
</evidence>
<comment type="caution">
    <text evidence="2">The sequence shown here is derived from an EMBL/GenBank/DDBJ whole genome shotgun (WGS) entry which is preliminary data.</text>
</comment>
<keyword evidence="3" id="KW-1185">Reference proteome</keyword>
<gene>
    <name evidence="2" type="ORF">LshimejAT787_1000050</name>
</gene>